<dbReference type="PANTHER" id="PTHR30592:SF1">
    <property type="entry name" value="SULFUR CARRIER PROTEIN FDHD"/>
    <property type="match status" value="1"/>
</dbReference>
<evidence type="ECO:0000313" key="5">
    <source>
        <dbReference type="Proteomes" id="UP000568664"/>
    </source>
</evidence>
<evidence type="ECO:0000313" key="4">
    <source>
        <dbReference type="EMBL" id="NMP30561.1"/>
    </source>
</evidence>
<evidence type="ECO:0000256" key="3">
    <source>
        <dbReference type="HAMAP-Rule" id="MF_00187"/>
    </source>
</evidence>
<sequence length="288" mass="31515">MNKQLAINPIVRSTLQINQQTAVSSLQSEKDLVAVEQPLQIMLTYYDTGVSCWVTKQLAVIMRTPGQDESLVVGYLFTQGIIEQLSDIADICLEELNNAEVSLTKDVAINWQEITRLFASHSGCGVCGQSQLKQLSVKHSSFKDATSWLTTEQILAMPTTLREQQEVFSQTGGLHGAAIWYNNTLRFCAEDIGRHNAVDKVIGQCLIEHNTRKGCVLVLSGRISFELVQKAVVAGITVIVAVGAPSDLAITTAKQFNQTIIGFVKSQQANVYSGEQRLIQSTGNGDEL</sequence>
<comment type="function">
    <text evidence="3">Required for formate dehydrogenase (FDH) activity. Acts as a sulfur carrier protein that transfers sulfur from IscS to the molybdenum cofactor prior to its insertion into FDH.</text>
</comment>
<evidence type="ECO:0000256" key="2">
    <source>
        <dbReference type="ARBA" id="ARBA00023150"/>
    </source>
</evidence>
<proteinExistence type="inferred from homology"/>
<gene>
    <name evidence="3 4" type="primary">fdhD</name>
    <name evidence="4" type="ORF">HII17_03205</name>
</gene>
<dbReference type="Gene3D" id="3.40.140.10">
    <property type="entry name" value="Cytidine Deaminase, domain 2"/>
    <property type="match status" value="1"/>
</dbReference>
<dbReference type="GO" id="GO:0006777">
    <property type="term" value="P:Mo-molybdopterin cofactor biosynthetic process"/>
    <property type="evidence" value="ECO:0007669"/>
    <property type="project" value="UniProtKB-UniRule"/>
</dbReference>
<comment type="similarity">
    <text evidence="3">Belongs to the FdhD family.</text>
</comment>
<dbReference type="AlphaFoldDB" id="A0A7Y0Q5X1"/>
<feature type="active site" description="Cysteine persulfide intermediate" evidence="3">
    <location>
        <position position="124"/>
    </location>
</feature>
<dbReference type="PANTHER" id="PTHR30592">
    <property type="entry name" value="FORMATE DEHYDROGENASE"/>
    <property type="match status" value="1"/>
</dbReference>
<dbReference type="RefSeq" id="WP_169073857.1">
    <property type="nucleotide sequence ID" value="NZ_JABBXH010000001.1"/>
</dbReference>
<name>A0A7Y0Q5X1_9GAMM</name>
<organism evidence="4 5">
    <name type="scientific">Thalassotalea algicola</name>
    <dbReference type="NCBI Taxonomy" id="2716224"/>
    <lineage>
        <taxon>Bacteria</taxon>
        <taxon>Pseudomonadati</taxon>
        <taxon>Pseudomonadota</taxon>
        <taxon>Gammaproteobacteria</taxon>
        <taxon>Alteromonadales</taxon>
        <taxon>Colwelliaceae</taxon>
        <taxon>Thalassotalea</taxon>
    </lineage>
</organism>
<comment type="subcellular location">
    <subcellularLocation>
        <location evidence="3">Cytoplasm</location>
    </subcellularLocation>
</comment>
<keyword evidence="2 3" id="KW-0501">Molybdenum cofactor biosynthesis</keyword>
<dbReference type="NCBIfam" id="TIGR00129">
    <property type="entry name" value="fdhD_narQ"/>
    <property type="match status" value="1"/>
</dbReference>
<dbReference type="GO" id="GO:0097163">
    <property type="term" value="F:sulfur carrier activity"/>
    <property type="evidence" value="ECO:0007669"/>
    <property type="project" value="UniProtKB-UniRule"/>
</dbReference>
<dbReference type="InterPro" id="IPR016193">
    <property type="entry name" value="Cytidine_deaminase-like"/>
</dbReference>
<dbReference type="InterPro" id="IPR003786">
    <property type="entry name" value="FdhD"/>
</dbReference>
<dbReference type="SUPFAM" id="SSF53927">
    <property type="entry name" value="Cytidine deaminase-like"/>
    <property type="match status" value="1"/>
</dbReference>
<dbReference type="Gene3D" id="3.10.20.10">
    <property type="match status" value="1"/>
</dbReference>
<keyword evidence="1 3" id="KW-0963">Cytoplasm</keyword>
<reference evidence="4 5" key="1">
    <citation type="submission" date="2020-04" db="EMBL/GenBank/DDBJ databases">
        <title>Thalassotalea sp. M1531, isolated from the surface of marine red alga.</title>
        <authorList>
            <person name="Pang L."/>
            <person name="Lu D.-C."/>
        </authorList>
    </citation>
    <scope>NUCLEOTIDE SEQUENCE [LARGE SCALE GENOMIC DNA]</scope>
    <source>
        <strain evidence="4 5">M1531</strain>
    </source>
</reference>
<dbReference type="EMBL" id="JABBXH010000001">
    <property type="protein sequence ID" value="NMP30561.1"/>
    <property type="molecule type" value="Genomic_DNA"/>
</dbReference>
<protein>
    <recommendedName>
        <fullName evidence="3">Sulfur carrier protein FdhD</fullName>
    </recommendedName>
</protein>
<dbReference type="PIRSF" id="PIRSF015626">
    <property type="entry name" value="FdhD"/>
    <property type="match status" value="1"/>
</dbReference>
<comment type="caution">
    <text evidence="3">Lacks conserved residue(s) required for the propagation of feature annotation.</text>
</comment>
<dbReference type="GO" id="GO:0005737">
    <property type="term" value="C:cytoplasm"/>
    <property type="evidence" value="ECO:0007669"/>
    <property type="project" value="UniProtKB-SubCell"/>
</dbReference>
<dbReference type="Pfam" id="PF02634">
    <property type="entry name" value="FdhD-NarQ"/>
    <property type="match status" value="1"/>
</dbReference>
<dbReference type="GO" id="GO:0016783">
    <property type="term" value="F:sulfurtransferase activity"/>
    <property type="evidence" value="ECO:0007669"/>
    <property type="project" value="InterPro"/>
</dbReference>
<evidence type="ECO:0000256" key="1">
    <source>
        <dbReference type="ARBA" id="ARBA00022490"/>
    </source>
</evidence>
<dbReference type="Proteomes" id="UP000568664">
    <property type="component" value="Unassembled WGS sequence"/>
</dbReference>
<accession>A0A7Y0Q5X1</accession>
<keyword evidence="5" id="KW-1185">Reference proteome</keyword>
<keyword evidence="4" id="KW-0808">Transferase</keyword>
<dbReference type="HAMAP" id="MF_00187">
    <property type="entry name" value="FdhD"/>
    <property type="match status" value="1"/>
</dbReference>
<comment type="caution">
    <text evidence="4">The sequence shown here is derived from an EMBL/GenBank/DDBJ whole genome shotgun (WGS) entry which is preliminary data.</text>
</comment>